<keyword evidence="1" id="KW-0472">Membrane</keyword>
<dbReference type="Proteomes" id="UP001301731">
    <property type="component" value="Chromosome"/>
</dbReference>
<evidence type="ECO:0000256" key="1">
    <source>
        <dbReference type="SAM" id="Phobius"/>
    </source>
</evidence>
<evidence type="ECO:0008006" key="4">
    <source>
        <dbReference type="Google" id="ProtNLM"/>
    </source>
</evidence>
<feature type="transmembrane region" description="Helical" evidence="1">
    <location>
        <begin position="283"/>
        <end position="302"/>
    </location>
</feature>
<protein>
    <recommendedName>
        <fullName evidence="4">Integral membrane protein</fullName>
    </recommendedName>
</protein>
<evidence type="ECO:0000313" key="2">
    <source>
        <dbReference type="EMBL" id="WOX26186.1"/>
    </source>
</evidence>
<feature type="transmembrane region" description="Helical" evidence="1">
    <location>
        <begin position="248"/>
        <end position="271"/>
    </location>
</feature>
<dbReference type="RefSeq" id="WP_318109106.1">
    <property type="nucleotide sequence ID" value="NZ_CP137573.1"/>
</dbReference>
<dbReference type="EMBL" id="CP137573">
    <property type="protein sequence ID" value="WOX26186.1"/>
    <property type="molecule type" value="Genomic_DNA"/>
</dbReference>
<accession>A0ABZ0M331</accession>
<gene>
    <name evidence="2" type="ORF">R2D22_34310</name>
</gene>
<sequence length="310" mass="33601">MTADSAGDHLLARSLLREILADPQSLPEILALFAVRRLGPVARRKVAALPADEPAELRARVVTRGTRAAVTEGAFVGGPFMVLVPVAFCAALLRQTRTMLELAALDGRDPRTRERAAELLVIQGVHDDVEQAGAALDAREGTRKDDPAEVHRHGFAALWNLVPRMARLLGVITPGQELGAHPRLVQAGRWLLLVAVILTGLVAPLVWLPYMAMSYRRGTADLMRRATLFYFAEPVSAPRRRSRLSPGAVAGAARVGLSILLPVLMITGVLAADLRLAGSHWPVLGIVLTVGSLVVGAAWLRWHKRRDEEE</sequence>
<keyword evidence="3" id="KW-1185">Reference proteome</keyword>
<reference evidence="2 3" key="1">
    <citation type="submission" date="2023-10" db="EMBL/GenBank/DDBJ databases">
        <title>The genome sequence of Streptomyces sp. HUAS YS2.</title>
        <authorList>
            <person name="Mo P."/>
        </authorList>
    </citation>
    <scope>NUCLEOTIDE SEQUENCE [LARGE SCALE GENOMIC DNA]</scope>
    <source>
        <strain evidence="2 3">HUAS YS2</strain>
    </source>
</reference>
<feature type="transmembrane region" description="Helical" evidence="1">
    <location>
        <begin position="190"/>
        <end position="208"/>
    </location>
</feature>
<proteinExistence type="predicted"/>
<keyword evidence="1" id="KW-1133">Transmembrane helix</keyword>
<name>A0ABZ0M331_9ACTN</name>
<keyword evidence="1" id="KW-0812">Transmembrane</keyword>
<organism evidence="2 3">
    <name type="scientific">Streptomyces solicathayae</name>
    <dbReference type="NCBI Taxonomy" id="3081768"/>
    <lineage>
        <taxon>Bacteria</taxon>
        <taxon>Bacillati</taxon>
        <taxon>Actinomycetota</taxon>
        <taxon>Actinomycetes</taxon>
        <taxon>Kitasatosporales</taxon>
        <taxon>Streptomycetaceae</taxon>
        <taxon>Streptomyces</taxon>
    </lineage>
</organism>
<evidence type="ECO:0000313" key="3">
    <source>
        <dbReference type="Proteomes" id="UP001301731"/>
    </source>
</evidence>
<feature type="transmembrane region" description="Helical" evidence="1">
    <location>
        <begin position="74"/>
        <end position="93"/>
    </location>
</feature>